<dbReference type="GO" id="GO:0031234">
    <property type="term" value="C:extrinsic component of cytoplasmic side of plasma membrane"/>
    <property type="evidence" value="ECO:0007669"/>
    <property type="project" value="UniProtKB-UniRule"/>
</dbReference>
<evidence type="ECO:0000256" key="10">
    <source>
        <dbReference type="PIRSR" id="PIRSR000101-1"/>
    </source>
</evidence>
<dbReference type="GO" id="GO:0022904">
    <property type="term" value="P:respiratory electron transport chain"/>
    <property type="evidence" value="ECO:0007669"/>
    <property type="project" value="InterPro"/>
</dbReference>
<comment type="cofactor">
    <cofactor evidence="1 9 10">
        <name>FAD</name>
        <dbReference type="ChEBI" id="CHEBI:57692"/>
    </cofactor>
</comment>
<keyword evidence="3" id="KW-0997">Cell inner membrane</keyword>
<dbReference type="Gene3D" id="3.30.1370.20">
    <property type="entry name" value="D-lactate dehydrogenase, cap domain, subdomain 2"/>
    <property type="match status" value="1"/>
</dbReference>
<feature type="binding site" evidence="9 10">
    <location>
        <position position="256"/>
    </location>
    <ligand>
        <name>FAD</name>
        <dbReference type="ChEBI" id="CHEBI:57692"/>
    </ligand>
</feature>
<proteinExistence type="inferred from homology"/>
<dbReference type="GO" id="GO:0006089">
    <property type="term" value="P:lactate metabolic process"/>
    <property type="evidence" value="ECO:0007669"/>
    <property type="project" value="UniProtKB-UniRule"/>
</dbReference>
<evidence type="ECO:0000256" key="9">
    <source>
        <dbReference type="HAMAP-Rule" id="MF_02092"/>
    </source>
</evidence>
<dbReference type="InterPro" id="IPR016172">
    <property type="entry name" value="D-lactate_DH_C-sub1"/>
</dbReference>
<dbReference type="InterPro" id="IPR016173">
    <property type="entry name" value="D-lactate_DH_C-sub2"/>
</dbReference>
<keyword evidence="4 9" id="KW-0285">Flavoprotein</keyword>
<dbReference type="PANTHER" id="PTHR43716">
    <property type="entry name" value="D-2-HYDROXYGLUTARATE DEHYDROGENASE, MITOCHONDRIAL"/>
    <property type="match status" value="1"/>
</dbReference>
<dbReference type="InterPro" id="IPR015409">
    <property type="entry name" value="Lactate_DH_C"/>
</dbReference>
<evidence type="ECO:0000256" key="2">
    <source>
        <dbReference type="ARBA" id="ARBA00022475"/>
    </source>
</evidence>
<evidence type="ECO:0000313" key="12">
    <source>
        <dbReference type="EMBL" id="SQA77378.1"/>
    </source>
</evidence>
<evidence type="ECO:0000313" key="13">
    <source>
        <dbReference type="Proteomes" id="UP000249891"/>
    </source>
</evidence>
<keyword evidence="5 9" id="KW-0874">Quinone</keyword>
<evidence type="ECO:0000256" key="7">
    <source>
        <dbReference type="ARBA" id="ARBA00023002"/>
    </source>
</evidence>
<dbReference type="GO" id="GO:0102029">
    <property type="term" value="F:D-lactate dehydrogenase (quinone) activity"/>
    <property type="evidence" value="ECO:0007669"/>
    <property type="project" value="UniProtKB-EC"/>
</dbReference>
<dbReference type="InterPro" id="IPR051264">
    <property type="entry name" value="FAD-oxidored/transferase_4"/>
</dbReference>
<protein>
    <recommendedName>
        <fullName evidence="9">Quinone-dependent D-lactate dehydrogenase</fullName>
        <ecNumber evidence="9">1.1.5.12</ecNumber>
    </recommendedName>
    <alternativeName>
        <fullName evidence="9">D-lactate dehydrogenase</fullName>
        <shortName evidence="9">D-LDH</shortName>
    </alternativeName>
</protein>
<evidence type="ECO:0000259" key="11">
    <source>
        <dbReference type="PROSITE" id="PS51387"/>
    </source>
</evidence>
<dbReference type="FunFam" id="3.30.43.10:FF:000005">
    <property type="entry name" value="Quinone-dependent D-lactate dehydrogenase"/>
    <property type="match status" value="1"/>
</dbReference>
<feature type="binding site" evidence="9 10">
    <location>
        <begin position="70"/>
        <end position="74"/>
    </location>
    <ligand>
        <name>FAD</name>
        <dbReference type="ChEBI" id="CHEBI:57692"/>
    </ligand>
</feature>
<evidence type="ECO:0000256" key="1">
    <source>
        <dbReference type="ARBA" id="ARBA00001974"/>
    </source>
</evidence>
<dbReference type="RefSeq" id="WP_128090895.1">
    <property type="nucleotide sequence ID" value="NZ_UARG01000017.1"/>
</dbReference>
<accession>A0A2X2R8G1</accession>
<reference evidence="12 13" key="1">
    <citation type="submission" date="2018-06" db="EMBL/GenBank/DDBJ databases">
        <authorList>
            <consortium name="Pathogen Informatics"/>
            <person name="Doyle S."/>
        </authorList>
    </citation>
    <scope>NUCLEOTIDE SEQUENCE [LARGE SCALE GENOMIC DNA]</scope>
    <source>
        <strain evidence="12 13">NCTC11546</strain>
    </source>
</reference>
<dbReference type="SUPFAM" id="SSF55103">
    <property type="entry name" value="FAD-linked oxidases, C-terminal domain"/>
    <property type="match status" value="1"/>
</dbReference>
<keyword evidence="7 9" id="KW-0560">Oxidoreductase</keyword>
<dbReference type="EMBL" id="UARG01000017">
    <property type="protein sequence ID" value="SQA77378.1"/>
    <property type="molecule type" value="Genomic_DNA"/>
</dbReference>
<comment type="similarity">
    <text evidence="9">Belongs to the quinone-dependent D-lactate dehydrogenase family.</text>
</comment>
<evidence type="ECO:0000256" key="5">
    <source>
        <dbReference type="ARBA" id="ARBA00022719"/>
    </source>
</evidence>
<dbReference type="EC" id="1.1.5.12" evidence="9"/>
<feature type="domain" description="FAD-binding PCMH-type" evidence="11">
    <location>
        <begin position="36"/>
        <end position="207"/>
    </location>
</feature>
<dbReference type="SUPFAM" id="SSF56176">
    <property type="entry name" value="FAD-binding/transporter-associated domain-like"/>
    <property type="match status" value="1"/>
</dbReference>
<gene>
    <name evidence="9 12" type="primary">dld</name>
    <name evidence="12" type="ORF">NCTC11546_00584</name>
</gene>
<feature type="binding site" evidence="9 10">
    <location>
        <position position="154"/>
    </location>
    <ligand>
        <name>FAD</name>
        <dbReference type="ChEBI" id="CHEBI:57692"/>
    </ligand>
</feature>
<dbReference type="GO" id="GO:0071949">
    <property type="term" value="F:FAD binding"/>
    <property type="evidence" value="ECO:0007669"/>
    <property type="project" value="InterPro"/>
</dbReference>
<sequence>MTTQNLLETLRHIVGAKYVITDPSKTERYRTGYRFGTGNAIAVVRPATLWEQWQVLEACVAADVIVILQAANTGITGGSNPFGNDYDRDVVIINTMRNDNIQLILDAKQAICLTGATLNHLEQELKPHNREPHSVIGSSCIGASVIGGVCNNSGGSLVQRGPAYTEMALYAQRNANGKLELINHLGIDLGSTPKEILTNLQEGRYQAKDIHTSDKKGHDHDYCNHVREINANTPARFNADPARLYEASGSAGRLGVFAVRVDTFPAEKKTAVFYIGTNNTAVLTKLRRDMLGTFEEIPISGEYIHRTAFNIAAKYGKDTFWYIKNVGTEYLPKLFSLKAWGDRVAKKLPFMPNHFSEKFLQFTSKLMPQHLPKILWDYRNQYEHHLILKMGGKGVDEARAYLQKEFADSTKGAYIECDAKLAQAAMLLRFAVASAAIRYRSVHEDEVEDIVALDIALRRNDEDWFEKLPPELDAKILYKLYYGHFMCHVFHQDYVIKKGYNCEEIEEEMLKILDTRGAQYPAEHNVGHLYHANDDLKNFYNSLDPTNSFNPGIGKTSKKKDWK</sequence>
<keyword evidence="2 9" id="KW-1003">Cell membrane</keyword>
<dbReference type="GO" id="GO:0004458">
    <property type="term" value="F:D-lactate dehydrogenase (cytochrome) activity"/>
    <property type="evidence" value="ECO:0007669"/>
    <property type="project" value="UniProtKB-UniRule"/>
</dbReference>
<dbReference type="InterPro" id="IPR036318">
    <property type="entry name" value="FAD-bd_PCMH-like_sf"/>
</dbReference>
<dbReference type="InterPro" id="IPR016169">
    <property type="entry name" value="FAD-bd_PCMH_sub2"/>
</dbReference>
<dbReference type="Gene3D" id="3.30.465.10">
    <property type="match status" value="1"/>
</dbReference>
<dbReference type="InterPro" id="IPR016167">
    <property type="entry name" value="FAD-bd_PCMH_sub1"/>
</dbReference>
<keyword evidence="6 9" id="KW-0274">FAD</keyword>
<keyword evidence="8 9" id="KW-0472">Membrane</keyword>
<evidence type="ECO:0000256" key="3">
    <source>
        <dbReference type="ARBA" id="ARBA00022519"/>
    </source>
</evidence>
<dbReference type="GO" id="GO:0055085">
    <property type="term" value="P:transmembrane transport"/>
    <property type="evidence" value="ECO:0007669"/>
    <property type="project" value="InterPro"/>
</dbReference>
<dbReference type="PIRSF" id="PIRSF000101">
    <property type="entry name" value="D-lactate_dh"/>
    <property type="match status" value="1"/>
</dbReference>
<dbReference type="PROSITE" id="PS51387">
    <property type="entry name" value="FAD_PCMH"/>
    <property type="match status" value="1"/>
</dbReference>
<organism evidence="12 13">
    <name type="scientific">Capnocytophaga ochracea</name>
    <dbReference type="NCBI Taxonomy" id="1018"/>
    <lineage>
        <taxon>Bacteria</taxon>
        <taxon>Pseudomonadati</taxon>
        <taxon>Bacteroidota</taxon>
        <taxon>Flavobacteriia</taxon>
        <taxon>Flavobacteriales</taxon>
        <taxon>Flavobacteriaceae</taxon>
        <taxon>Capnocytophaga</taxon>
    </lineage>
</organism>
<dbReference type="Pfam" id="PF09330">
    <property type="entry name" value="Lact-deh-memb"/>
    <property type="match status" value="1"/>
</dbReference>
<dbReference type="InterPro" id="IPR006094">
    <property type="entry name" value="Oxid_FAD_bind_N"/>
</dbReference>
<evidence type="ECO:0000256" key="6">
    <source>
        <dbReference type="ARBA" id="ARBA00022827"/>
    </source>
</evidence>
<dbReference type="GO" id="GO:0048038">
    <property type="term" value="F:quinone binding"/>
    <property type="evidence" value="ECO:0007669"/>
    <property type="project" value="UniProtKB-KW"/>
</dbReference>
<dbReference type="InterPro" id="IPR012256">
    <property type="entry name" value="D_lactate_DH"/>
</dbReference>
<comment type="catalytic activity">
    <reaction evidence="9">
        <text>(R)-lactate + a quinone = a quinol + pyruvate</text>
        <dbReference type="Rhea" id="RHEA:51468"/>
        <dbReference type="ChEBI" id="CHEBI:15361"/>
        <dbReference type="ChEBI" id="CHEBI:16004"/>
        <dbReference type="ChEBI" id="CHEBI:24646"/>
        <dbReference type="ChEBI" id="CHEBI:132124"/>
        <dbReference type="EC" id="1.1.5.12"/>
    </reaction>
</comment>
<dbReference type="InterPro" id="IPR016164">
    <property type="entry name" value="FAD-linked_Oxase-like_C"/>
</dbReference>
<evidence type="ECO:0000256" key="8">
    <source>
        <dbReference type="ARBA" id="ARBA00023136"/>
    </source>
</evidence>
<dbReference type="InterPro" id="IPR016166">
    <property type="entry name" value="FAD-bd_PCMH"/>
</dbReference>
<dbReference type="Gene3D" id="3.30.43.10">
    <property type="entry name" value="Uridine Diphospho-n-acetylenolpyruvylglucosamine Reductase, domain 2"/>
    <property type="match status" value="1"/>
</dbReference>
<dbReference type="NCBIfam" id="NF008387">
    <property type="entry name" value="PRK11183.1"/>
    <property type="match status" value="1"/>
</dbReference>
<comment type="subcellular location">
    <subcellularLocation>
        <location evidence="9">Cell membrane</location>
        <topology evidence="9">Peripheral membrane protein</topology>
        <orientation evidence="9">Cytoplasmic side</orientation>
    </subcellularLocation>
</comment>
<dbReference type="AlphaFoldDB" id="A0A2X2R8G1"/>
<dbReference type="Gene3D" id="3.30.70.610">
    <property type="entry name" value="D-lactate dehydrogenase, cap domain, subdomain 1"/>
    <property type="match status" value="2"/>
</dbReference>
<dbReference type="Proteomes" id="UP000249891">
    <property type="component" value="Unassembled WGS sequence"/>
</dbReference>
<dbReference type="Pfam" id="PF01565">
    <property type="entry name" value="FAD_binding_4"/>
    <property type="match status" value="1"/>
</dbReference>
<feature type="binding site" evidence="10">
    <location>
        <position position="251"/>
    </location>
    <ligand>
        <name>FAD</name>
        <dbReference type="ChEBI" id="CHEBI:57692"/>
    </ligand>
</feature>
<name>A0A2X2R8G1_CAPOC</name>
<dbReference type="HAMAP" id="MF_02092">
    <property type="entry name" value="DLDH_Dld"/>
    <property type="match status" value="1"/>
</dbReference>
<comment type="function">
    <text evidence="9">Catalyzes the oxidation of D-lactate to pyruvate.</text>
</comment>
<feature type="binding site" evidence="9 10">
    <location>
        <position position="144"/>
    </location>
    <ligand>
        <name>FAD</name>
        <dbReference type="ChEBI" id="CHEBI:57692"/>
    </ligand>
</feature>
<dbReference type="PANTHER" id="PTHR43716:SF1">
    <property type="entry name" value="D-2-HYDROXYGLUTARATE DEHYDROGENASE, MITOCHONDRIAL"/>
    <property type="match status" value="1"/>
</dbReference>
<feature type="binding site" evidence="9 10">
    <location>
        <begin position="78"/>
        <end position="79"/>
    </location>
    <ligand>
        <name>FAD</name>
        <dbReference type="ChEBI" id="CHEBI:57692"/>
    </ligand>
</feature>
<feature type="binding site" evidence="9 10">
    <location>
        <position position="137"/>
    </location>
    <ligand>
        <name>FAD</name>
        <dbReference type="ChEBI" id="CHEBI:57692"/>
    </ligand>
</feature>
<evidence type="ECO:0000256" key="4">
    <source>
        <dbReference type="ARBA" id="ARBA00022630"/>
    </source>
</evidence>